<dbReference type="FunFam" id="3.30.160.60:FF:000446">
    <property type="entry name" value="Zinc finger protein"/>
    <property type="match status" value="1"/>
</dbReference>
<feature type="binding site" evidence="6">
    <location>
        <position position="53"/>
    </location>
    <ligand>
        <name>Zn(2+)</name>
        <dbReference type="ChEBI" id="CHEBI:29105"/>
    </ligand>
</feature>
<dbReference type="Gene3D" id="3.30.160.60">
    <property type="entry name" value="Classic Zinc Finger"/>
    <property type="match status" value="5"/>
</dbReference>
<dbReference type="SUPFAM" id="SSF57716">
    <property type="entry name" value="Glucocorticoid receptor-like (DNA-binding domain)"/>
    <property type="match status" value="1"/>
</dbReference>
<dbReference type="SMART" id="SM00868">
    <property type="entry name" value="zf-AD"/>
    <property type="match status" value="1"/>
</dbReference>
<evidence type="ECO:0000256" key="4">
    <source>
        <dbReference type="ARBA" id="ARBA00022833"/>
    </source>
</evidence>
<evidence type="ECO:0000256" key="3">
    <source>
        <dbReference type="ARBA" id="ARBA00022771"/>
    </source>
</evidence>
<dbReference type="GO" id="GO:0000981">
    <property type="term" value="F:DNA-binding transcription factor activity, RNA polymerase II-specific"/>
    <property type="evidence" value="ECO:0007669"/>
    <property type="project" value="TreeGrafter"/>
</dbReference>
<sequence>MESNKRICQICLEKEKRQKFLPIFNDRSEVAVLIFLVSGVEVPENIENPPVICHKCVKDLNHADVFRKKCIKADEYFRFSVVSEKNTIEEIYGLINNEHKHLDVIQFDDSSEDTSKKAKLDNYLWNGKDRQLKRKIRNFCSKCFKSFSDRNYLKKHEYFRHSQISIDDLFMCDYCGHRSKTKQLIRNHIITVHPTKPREKFICGVCGKMLSTKGNLNGHEKTHIEVDPSNYIKCPICYKAFREKRFMIEHKKLVHEKSKAFQCLHCSHVSTCKGAYNKHFKSVHLKLKDFVCLNCECKFSTNSQLTRHIRIHTGERPYSCQHCIKLFRLSSHRKRHEDICPKRFDAEKT</sequence>
<dbReference type="PROSITE" id="PS51915">
    <property type="entry name" value="ZAD"/>
    <property type="match status" value="1"/>
</dbReference>
<keyword evidence="10" id="KW-1185">Reference proteome</keyword>
<accession>A0A1J1IBI9</accession>
<protein>
    <submittedName>
        <fullName evidence="9">CLUMA_CG010457, isoform A</fullName>
    </submittedName>
</protein>
<keyword evidence="1 6" id="KW-0479">Metal-binding</keyword>
<evidence type="ECO:0000313" key="9">
    <source>
        <dbReference type="EMBL" id="CRK97106.1"/>
    </source>
</evidence>
<dbReference type="InterPro" id="IPR012934">
    <property type="entry name" value="Znf_AD"/>
</dbReference>
<dbReference type="Pfam" id="PF00096">
    <property type="entry name" value="zf-C2H2"/>
    <property type="match status" value="2"/>
</dbReference>
<dbReference type="OrthoDB" id="7763923at2759"/>
<evidence type="ECO:0000256" key="5">
    <source>
        <dbReference type="PROSITE-ProRule" id="PRU00042"/>
    </source>
</evidence>
<evidence type="ECO:0000259" key="7">
    <source>
        <dbReference type="PROSITE" id="PS50157"/>
    </source>
</evidence>
<feature type="domain" description="C2H2-type" evidence="7">
    <location>
        <begin position="201"/>
        <end position="228"/>
    </location>
</feature>
<dbReference type="EMBL" id="CVRI01000046">
    <property type="protein sequence ID" value="CRK97106.1"/>
    <property type="molecule type" value="Genomic_DNA"/>
</dbReference>
<dbReference type="Proteomes" id="UP000183832">
    <property type="component" value="Unassembled WGS sequence"/>
</dbReference>
<evidence type="ECO:0000259" key="8">
    <source>
        <dbReference type="PROSITE" id="PS51915"/>
    </source>
</evidence>
<dbReference type="GO" id="GO:0000977">
    <property type="term" value="F:RNA polymerase II transcription regulatory region sequence-specific DNA binding"/>
    <property type="evidence" value="ECO:0007669"/>
    <property type="project" value="TreeGrafter"/>
</dbReference>
<dbReference type="FunFam" id="3.30.160.60:FF:000100">
    <property type="entry name" value="Zinc finger 45-like"/>
    <property type="match status" value="1"/>
</dbReference>
<dbReference type="GO" id="GO:0005634">
    <property type="term" value="C:nucleus"/>
    <property type="evidence" value="ECO:0007669"/>
    <property type="project" value="InterPro"/>
</dbReference>
<dbReference type="PANTHER" id="PTHR24379">
    <property type="entry name" value="KRAB AND ZINC FINGER DOMAIN-CONTAINING"/>
    <property type="match status" value="1"/>
</dbReference>
<dbReference type="Pfam" id="PF07776">
    <property type="entry name" value="zf-AD"/>
    <property type="match status" value="1"/>
</dbReference>
<dbReference type="SMART" id="SM00355">
    <property type="entry name" value="ZnF_C2H2"/>
    <property type="match status" value="6"/>
</dbReference>
<dbReference type="PROSITE" id="PS50157">
    <property type="entry name" value="ZINC_FINGER_C2H2_2"/>
    <property type="match status" value="4"/>
</dbReference>
<feature type="binding site" evidence="6">
    <location>
        <position position="11"/>
    </location>
    <ligand>
        <name>Zn(2+)</name>
        <dbReference type="ChEBI" id="CHEBI:29105"/>
    </ligand>
</feature>
<dbReference type="PANTHER" id="PTHR24379:SF127">
    <property type="entry name" value="BLOODY FINGERS-RELATED"/>
    <property type="match status" value="1"/>
</dbReference>
<feature type="binding site" evidence="6">
    <location>
        <position position="8"/>
    </location>
    <ligand>
        <name>Zn(2+)</name>
        <dbReference type="ChEBI" id="CHEBI:29105"/>
    </ligand>
</feature>
<feature type="binding site" evidence="6">
    <location>
        <position position="56"/>
    </location>
    <ligand>
        <name>Zn(2+)</name>
        <dbReference type="ChEBI" id="CHEBI:29105"/>
    </ligand>
</feature>
<evidence type="ECO:0000256" key="6">
    <source>
        <dbReference type="PROSITE-ProRule" id="PRU01263"/>
    </source>
</evidence>
<feature type="domain" description="C2H2-type" evidence="7">
    <location>
        <begin position="232"/>
        <end position="260"/>
    </location>
</feature>
<dbReference type="GO" id="GO:0008270">
    <property type="term" value="F:zinc ion binding"/>
    <property type="evidence" value="ECO:0007669"/>
    <property type="project" value="UniProtKB-UniRule"/>
</dbReference>
<dbReference type="AlphaFoldDB" id="A0A1J1IBI9"/>
<dbReference type="Gene3D" id="3.40.1800.20">
    <property type="match status" value="1"/>
</dbReference>
<keyword evidence="4 6" id="KW-0862">Zinc</keyword>
<dbReference type="STRING" id="568069.A0A1J1IBI9"/>
<dbReference type="InterPro" id="IPR013087">
    <property type="entry name" value="Znf_C2H2_type"/>
</dbReference>
<keyword evidence="3 5" id="KW-0863">Zinc-finger</keyword>
<feature type="domain" description="ZAD" evidence="8">
    <location>
        <begin position="6"/>
        <end position="80"/>
    </location>
</feature>
<dbReference type="InterPro" id="IPR036236">
    <property type="entry name" value="Znf_C2H2_sf"/>
</dbReference>
<dbReference type="SUPFAM" id="SSF57667">
    <property type="entry name" value="beta-beta-alpha zinc fingers"/>
    <property type="match status" value="3"/>
</dbReference>
<keyword evidence="2" id="KW-0677">Repeat</keyword>
<gene>
    <name evidence="9" type="ORF">CLUMA_CG010457</name>
</gene>
<feature type="domain" description="C2H2-type" evidence="7">
    <location>
        <begin position="138"/>
        <end position="162"/>
    </location>
</feature>
<dbReference type="PROSITE" id="PS00028">
    <property type="entry name" value="ZINC_FINGER_C2H2_1"/>
    <property type="match status" value="4"/>
</dbReference>
<reference evidence="9 10" key="1">
    <citation type="submission" date="2015-04" db="EMBL/GenBank/DDBJ databases">
        <authorList>
            <person name="Syromyatnikov M.Y."/>
            <person name="Popov V.N."/>
        </authorList>
    </citation>
    <scope>NUCLEOTIDE SEQUENCE [LARGE SCALE GENOMIC DNA]</scope>
</reference>
<name>A0A1J1IBI9_9DIPT</name>
<evidence type="ECO:0000313" key="10">
    <source>
        <dbReference type="Proteomes" id="UP000183832"/>
    </source>
</evidence>
<evidence type="ECO:0000256" key="2">
    <source>
        <dbReference type="ARBA" id="ARBA00022737"/>
    </source>
</evidence>
<organism evidence="9 10">
    <name type="scientific">Clunio marinus</name>
    <dbReference type="NCBI Taxonomy" id="568069"/>
    <lineage>
        <taxon>Eukaryota</taxon>
        <taxon>Metazoa</taxon>
        <taxon>Ecdysozoa</taxon>
        <taxon>Arthropoda</taxon>
        <taxon>Hexapoda</taxon>
        <taxon>Insecta</taxon>
        <taxon>Pterygota</taxon>
        <taxon>Neoptera</taxon>
        <taxon>Endopterygota</taxon>
        <taxon>Diptera</taxon>
        <taxon>Nematocera</taxon>
        <taxon>Chironomoidea</taxon>
        <taxon>Chironomidae</taxon>
        <taxon>Clunio</taxon>
    </lineage>
</organism>
<proteinExistence type="predicted"/>
<feature type="domain" description="C2H2-type" evidence="7">
    <location>
        <begin position="290"/>
        <end position="317"/>
    </location>
</feature>
<evidence type="ECO:0000256" key="1">
    <source>
        <dbReference type="ARBA" id="ARBA00022723"/>
    </source>
</evidence>